<proteinExistence type="predicted"/>
<keyword evidence="1" id="KW-0812">Transmembrane</keyword>
<accession>A0A6J7X4Z6</accession>
<gene>
    <name evidence="2" type="ORF">UFOVP388_51</name>
</gene>
<protein>
    <submittedName>
        <fullName evidence="2">Uncharacterized protein</fullName>
    </submittedName>
</protein>
<dbReference type="EMBL" id="LR798324">
    <property type="protein sequence ID" value="CAB5224132.1"/>
    <property type="molecule type" value="Genomic_DNA"/>
</dbReference>
<keyword evidence="1" id="KW-0472">Membrane</keyword>
<feature type="transmembrane region" description="Helical" evidence="1">
    <location>
        <begin position="32"/>
        <end position="49"/>
    </location>
</feature>
<evidence type="ECO:0000256" key="1">
    <source>
        <dbReference type="SAM" id="Phobius"/>
    </source>
</evidence>
<name>A0A6J7X4Z6_9CAUD</name>
<keyword evidence="1" id="KW-1133">Transmembrane helix</keyword>
<evidence type="ECO:0000313" key="2">
    <source>
        <dbReference type="EMBL" id="CAB5224132.1"/>
    </source>
</evidence>
<reference evidence="2" key="1">
    <citation type="submission" date="2020-05" db="EMBL/GenBank/DDBJ databases">
        <authorList>
            <person name="Chiriac C."/>
            <person name="Salcher M."/>
            <person name="Ghai R."/>
            <person name="Kavagutti S V."/>
        </authorList>
    </citation>
    <scope>NUCLEOTIDE SEQUENCE</scope>
</reference>
<feature type="transmembrane region" description="Helical" evidence="1">
    <location>
        <begin position="7"/>
        <end position="26"/>
    </location>
</feature>
<sequence>MISKVNIQGVVALIIITGGLYILAFNNATNDVKIAVVGLMSSVVGYYFGSSRSTAKKDEIIATQLK</sequence>
<organism evidence="2">
    <name type="scientific">uncultured Caudovirales phage</name>
    <dbReference type="NCBI Taxonomy" id="2100421"/>
    <lineage>
        <taxon>Viruses</taxon>
        <taxon>Duplodnaviria</taxon>
        <taxon>Heunggongvirae</taxon>
        <taxon>Uroviricota</taxon>
        <taxon>Caudoviricetes</taxon>
        <taxon>Peduoviridae</taxon>
        <taxon>Maltschvirus</taxon>
        <taxon>Maltschvirus maltsch</taxon>
    </lineage>
</organism>